<feature type="compositionally biased region" description="Basic and acidic residues" evidence="1">
    <location>
        <begin position="125"/>
        <end position="134"/>
    </location>
</feature>
<proteinExistence type="predicted"/>
<evidence type="ECO:0000313" key="3">
    <source>
        <dbReference type="Proteomes" id="UP000038009"/>
    </source>
</evidence>
<organism evidence="2 3">
    <name type="scientific">Leptomonas seymouri</name>
    <dbReference type="NCBI Taxonomy" id="5684"/>
    <lineage>
        <taxon>Eukaryota</taxon>
        <taxon>Discoba</taxon>
        <taxon>Euglenozoa</taxon>
        <taxon>Kinetoplastea</taxon>
        <taxon>Metakinetoplastina</taxon>
        <taxon>Trypanosomatida</taxon>
        <taxon>Trypanosomatidae</taxon>
        <taxon>Leishmaniinae</taxon>
        <taxon>Leptomonas</taxon>
    </lineage>
</organism>
<dbReference type="Proteomes" id="UP000038009">
    <property type="component" value="Unassembled WGS sequence"/>
</dbReference>
<dbReference type="VEuPathDB" id="TriTrypDB:Lsey_0328_0030"/>
<reference evidence="2 3" key="1">
    <citation type="journal article" date="2015" name="PLoS Pathog.">
        <title>Leptomonas seymouri: Adaptations to the Dixenous Life Cycle Analyzed by Genome Sequencing, Transcriptome Profiling and Co-infection with Leishmania donovani.</title>
        <authorList>
            <person name="Kraeva N."/>
            <person name="Butenko A."/>
            <person name="Hlavacova J."/>
            <person name="Kostygov A."/>
            <person name="Myskova J."/>
            <person name="Grybchuk D."/>
            <person name="Lestinova T."/>
            <person name="Votypka J."/>
            <person name="Volf P."/>
            <person name="Opperdoes F."/>
            <person name="Flegontov P."/>
            <person name="Lukes J."/>
            <person name="Yurchenko V."/>
        </authorList>
    </citation>
    <scope>NUCLEOTIDE SEQUENCE [LARGE SCALE GENOMIC DNA]</scope>
    <source>
        <strain evidence="2 3">ATCC 30220</strain>
    </source>
</reference>
<dbReference type="OrthoDB" id="250654at2759"/>
<feature type="compositionally biased region" description="Low complexity" evidence="1">
    <location>
        <begin position="145"/>
        <end position="160"/>
    </location>
</feature>
<gene>
    <name evidence="2" type="ORF">ABL78_7194</name>
</gene>
<accession>A0A0N0P362</accession>
<protein>
    <submittedName>
        <fullName evidence="2">Uncharacterized protein</fullName>
    </submittedName>
</protein>
<feature type="compositionally biased region" description="Low complexity" evidence="1">
    <location>
        <begin position="288"/>
        <end position="310"/>
    </location>
</feature>
<comment type="caution">
    <text evidence="2">The sequence shown here is derived from an EMBL/GenBank/DDBJ whole genome shotgun (WGS) entry which is preliminary data.</text>
</comment>
<feature type="region of interest" description="Disordered" evidence="1">
    <location>
        <begin position="288"/>
        <end position="316"/>
    </location>
</feature>
<feature type="region of interest" description="Disordered" evidence="1">
    <location>
        <begin position="125"/>
        <end position="165"/>
    </location>
</feature>
<dbReference type="OMA" id="RANNWSV"/>
<name>A0A0N0P362_LEPSE</name>
<keyword evidence="3" id="KW-1185">Reference proteome</keyword>
<dbReference type="PANTHER" id="PTHR41747">
    <property type="entry name" value="CHROMOSOME UNDETERMINED SCAFFOLD_128, WHOLE GENOME SHOTGUN SEQUENCE"/>
    <property type="match status" value="1"/>
</dbReference>
<dbReference type="PANTHER" id="PTHR41747:SF1">
    <property type="entry name" value="CHROMOSOME UNDETERMINED SCAFFOLD_128, WHOLE GENOME SHOTGUN SEQUENCE"/>
    <property type="match status" value="1"/>
</dbReference>
<evidence type="ECO:0000313" key="2">
    <source>
        <dbReference type="EMBL" id="KPI83759.1"/>
    </source>
</evidence>
<sequence>MESYKDVIVSQPPAMYSQLGFATQFSVENYKGILLCERPPNLGSATGEVNSSANVSSAPFVPSNPTGNPVGYAPSKESRALNAEHIARRVLNQKQQQLKTCQALSRHRRWLRSFAKQMKSMKESERQCEVEAARRAARRRKSEQQKIAEQQQLQQQQAEAMTSSQPAVLAPYNMHKEMEDHVAATRKAVAPAARKPKWAMTEEEAIADELDIDRDLLDFAEHLDYEKFISDFEVAEALGVMRDRVVQIAKANDWSVEDIRRGNDGAEDEDDLDSMVTPSEAQVLHLQQRAPQPGGATAAGARPAAPGSQATHAHDWDSSIGRGRLLKKAISRDAVALAERLFAASPSLQKIHTKHSLARVLQRCALEGNVDVTEATLLQAGGKRPALGASASPPPTAGAAIAKEPEALPEPLVVQVSADALPASAMADGAIGMPSPPRILRELQQSKERTQGLPYLYRCPAI</sequence>
<evidence type="ECO:0000256" key="1">
    <source>
        <dbReference type="SAM" id="MobiDB-lite"/>
    </source>
</evidence>
<dbReference type="EMBL" id="LJSK01000328">
    <property type="protein sequence ID" value="KPI83759.1"/>
    <property type="molecule type" value="Genomic_DNA"/>
</dbReference>
<dbReference type="AlphaFoldDB" id="A0A0N0P362"/>